<dbReference type="AlphaFoldDB" id="A0A2D3W3N5"/>
<gene>
    <name evidence="1" type="ORF">CFH80_07135</name>
</gene>
<name>A0A2D3W3N5_9BACT</name>
<dbReference type="EMBL" id="DLUG01000188">
    <property type="protein sequence ID" value="DAB36002.1"/>
    <property type="molecule type" value="Genomic_DNA"/>
</dbReference>
<feature type="non-terminal residue" evidence="1">
    <location>
        <position position="1"/>
    </location>
</feature>
<dbReference type="Proteomes" id="UP000231638">
    <property type="component" value="Unassembled WGS sequence"/>
</dbReference>
<reference evidence="1 2" key="1">
    <citation type="journal article" date="2017" name="Front. Microbiol.">
        <title>Comparative Genomic Analysis of the Class Epsilonproteobacteria and Proposed Reclassification to Epsilonbacteraeota (phyl. nov.).</title>
        <authorList>
            <person name="Waite D.W."/>
            <person name="Vanwonterghem I."/>
            <person name="Rinke C."/>
            <person name="Parks D.H."/>
            <person name="Zhang Y."/>
            <person name="Takai K."/>
            <person name="Sievert S.M."/>
            <person name="Simon J."/>
            <person name="Campbell B.J."/>
            <person name="Hanson T.E."/>
            <person name="Woyke T."/>
            <person name="Klotz M.G."/>
            <person name="Hugenholtz P."/>
        </authorList>
    </citation>
    <scope>NUCLEOTIDE SEQUENCE [LARGE SCALE GENOMIC DNA]</scope>
    <source>
        <strain evidence="1">UBA11420</strain>
    </source>
</reference>
<organism evidence="1 2">
    <name type="scientific">Sulfurospirillum cavolei</name>
    <dbReference type="NCBI Taxonomy" id="366522"/>
    <lineage>
        <taxon>Bacteria</taxon>
        <taxon>Pseudomonadati</taxon>
        <taxon>Campylobacterota</taxon>
        <taxon>Epsilonproteobacteria</taxon>
        <taxon>Campylobacterales</taxon>
        <taxon>Sulfurospirillaceae</taxon>
        <taxon>Sulfurospirillum</taxon>
    </lineage>
</organism>
<accession>A0A2D3W3N5</accession>
<evidence type="ECO:0000313" key="1">
    <source>
        <dbReference type="EMBL" id="DAB36002.1"/>
    </source>
</evidence>
<comment type="caution">
    <text evidence="1">The sequence shown here is derived from an EMBL/GenBank/DDBJ whole genome shotgun (WGS) entry which is preliminary data.</text>
</comment>
<proteinExistence type="predicted"/>
<evidence type="ECO:0000313" key="2">
    <source>
        <dbReference type="Proteomes" id="UP000231638"/>
    </source>
</evidence>
<protein>
    <submittedName>
        <fullName evidence="1">Uncharacterized protein</fullName>
    </submittedName>
</protein>
<sequence length="375" mass="38248">DTAFTWSSIADTLTTTLAFTGGTSYTQSISNVDAITLASGVSVDISGATIDSDTASVSGSSGNESLTLKGSFLDTLSSIDLGSGSDTLSVMGTNTLNAADFGKISHVETLNLTDYTGSVDLTDTSGITQLNTGSNVNAMTIDYAMNINDTGGSDTLYTTSTMDLSTETIVGIETLNVANTTTTTLDYNDLSVGGGDIATLEGSGSVAINGTTSMDIQSLSVDALGDDQLGITGTTSDDALVLDFSQLDEISFNGNSGSDTVTLYGTNVSSLSDSTAFSNIETLDISSLGLDSGGLTISASSLYAYDSNTTSTDYLTLEVNDSSGTVNNIDLSNIASVSDGSTTTTVSSGDMWALTSVGDYTITTTDSSILYLHVS</sequence>